<comment type="caution">
    <text evidence="1">The sequence shown here is derived from an EMBL/GenBank/DDBJ whole genome shotgun (WGS) entry which is preliminary data.</text>
</comment>
<evidence type="ECO:0000313" key="2">
    <source>
        <dbReference type="Proteomes" id="UP000238274"/>
    </source>
</evidence>
<accession>A0A2S4UY96</accession>
<keyword evidence="2" id="KW-1185">Reference proteome</keyword>
<organism evidence="1 2">
    <name type="scientific">Puccinia striiformis</name>
    <dbReference type="NCBI Taxonomy" id="27350"/>
    <lineage>
        <taxon>Eukaryota</taxon>
        <taxon>Fungi</taxon>
        <taxon>Dikarya</taxon>
        <taxon>Basidiomycota</taxon>
        <taxon>Pucciniomycotina</taxon>
        <taxon>Pucciniomycetes</taxon>
        <taxon>Pucciniales</taxon>
        <taxon>Pucciniaceae</taxon>
        <taxon>Puccinia</taxon>
    </lineage>
</organism>
<sequence>MLFFGEHCQTNTMKTMDHRDLFIALFQVEHAWSSSQELKEPVQSITLKQSNKTGASRINDLSTTTLEIESFSQERFDSNLVKVNQILGDQSYTPICDNVQKADQLLLSRLSHSPADAESLKEDPNQCQSFIQPKHPKNKIGTCSPTKAFDRASTSYKDAEIMVQKLVEFNTRATELNPTILRFDH</sequence>
<dbReference type="VEuPathDB" id="FungiDB:PSHT_12208"/>
<dbReference type="VEuPathDB" id="FungiDB:PSTT_13321"/>
<name>A0A2S4UY96_9BASI</name>
<reference evidence="2" key="3">
    <citation type="journal article" date="2018" name="Mol. Plant Microbe Interact.">
        <title>Genome sequence resources for the wheat stripe rust pathogen (Puccinia striiformis f. sp. tritici) and the barley stripe rust pathogen (Puccinia striiformis f. sp. hordei).</title>
        <authorList>
            <person name="Xia C."/>
            <person name="Wang M."/>
            <person name="Yin C."/>
            <person name="Cornejo O.E."/>
            <person name="Hulbert S.H."/>
            <person name="Chen X."/>
        </authorList>
    </citation>
    <scope>NUCLEOTIDE SEQUENCE [LARGE SCALE GENOMIC DNA]</scope>
    <source>
        <strain evidence="2">93TX-2</strain>
    </source>
</reference>
<dbReference type="AlphaFoldDB" id="A0A2S4UY96"/>
<proteinExistence type="predicted"/>
<dbReference type="EMBL" id="PKSM01000218">
    <property type="protein sequence ID" value="POW02234.1"/>
    <property type="molecule type" value="Genomic_DNA"/>
</dbReference>
<dbReference type="OrthoDB" id="10255118at2759"/>
<gene>
    <name evidence="1" type="ORF">PSHT_12208</name>
</gene>
<reference evidence="1 2" key="1">
    <citation type="submission" date="2017-12" db="EMBL/GenBank/DDBJ databases">
        <title>Gene loss provides genomic basis for host adaptation in cereal stripe rust fungi.</title>
        <authorList>
            <person name="Xia C."/>
        </authorList>
    </citation>
    <scope>NUCLEOTIDE SEQUENCE [LARGE SCALE GENOMIC DNA]</scope>
    <source>
        <strain evidence="1 2">93TX-2</strain>
    </source>
</reference>
<dbReference type="Proteomes" id="UP000238274">
    <property type="component" value="Unassembled WGS sequence"/>
</dbReference>
<reference evidence="2" key="2">
    <citation type="journal article" date="2018" name="BMC Genomics">
        <title>Genomic insights into host adaptation between the wheat stripe rust pathogen (Puccinia striiformis f. sp. tritici) and the barley stripe rust pathogen (Puccinia striiformis f. sp. hordei).</title>
        <authorList>
            <person name="Xia C."/>
            <person name="Wang M."/>
            <person name="Yin C."/>
            <person name="Cornejo O.E."/>
            <person name="Hulbert S.H."/>
            <person name="Chen X."/>
        </authorList>
    </citation>
    <scope>NUCLEOTIDE SEQUENCE [LARGE SCALE GENOMIC DNA]</scope>
    <source>
        <strain evidence="2">93TX-2</strain>
    </source>
</reference>
<protein>
    <submittedName>
        <fullName evidence="1">Uncharacterized protein</fullName>
    </submittedName>
</protein>
<evidence type="ECO:0000313" key="1">
    <source>
        <dbReference type="EMBL" id="POW02234.1"/>
    </source>
</evidence>